<sequence>MSSLDSRAAFKARAEELSLEDDKYKKLVAAKLDTFGALAFIGPLQAGNADETPLVEALKSALSGDPSPVVLRVMRRLWFEATTQALAEMRGKVERTDASEPVRMPLAERTQRVAALQKRLVGVHWSVDVEPSHRLQDQIAQMVADQSLVWLQWDKLTSRSMEITAERLTRWSQPPGFQRVSMAQLREADKTLFTKISEDTRGHAAFAGKRIGLIRKLIGLRKELQYEEARFHSLLPDHVRQVVKNKNILLWHHLLRETGFEDLAVLDLMKGVDLIGTPDKSPLFGLKDVPASSTPDLLLEASQWRRERLKARNPHADNPEINKKLWEHTLSDVTDGFLAGPFEDEASICEHLNVDKFVASRRFLIEQGTSDKKKFRARDDYRQGGVNEPYNALEKLALFDVNSITAMATYAAKVADPVGQVEVRLGSGEILKAPLHEDFKGGPSWKGRTLDLAKAYRQVPLATASLPFGVVMVNCPTDGKVKYFAAQSLPFGATSSVFSFNRISRSLLHLGWHLCGLIAGCFYDDFPMLEPGVTSGLASSGFEFLLDSLGWQFSRDSDKAAPFSESFDLLGVRMHVGSLMGGVISLENKPSRLEKMKDSFLRSMQASRFRGVGSYGIVAVDTGAGEKYVAGGDLPDWLIEFWHRDSPDQVIGQCEAFAVVLARLAFASMVTGRRTIFFVDNESSREVWDPASKSLQTAETPGITQAALLQDVQQIITWVTEHPELILNFRSTRPLTGETPTRNSTVFLLTIGHRIEGDLLHKLKLPKAMSGQASLMLLRVRLAAERLRRQPLAQQVARQVGLM</sequence>
<evidence type="ECO:0000313" key="2">
    <source>
        <dbReference type="Proteomes" id="UP000649617"/>
    </source>
</evidence>
<gene>
    <name evidence="1" type="ORF">SPIL2461_LOCUS8850</name>
</gene>
<keyword evidence="2" id="KW-1185">Reference proteome</keyword>
<dbReference type="AlphaFoldDB" id="A0A812Q367"/>
<reference evidence="1" key="1">
    <citation type="submission" date="2021-02" db="EMBL/GenBank/DDBJ databases">
        <authorList>
            <person name="Dougan E. K."/>
            <person name="Rhodes N."/>
            <person name="Thang M."/>
            <person name="Chan C."/>
        </authorList>
    </citation>
    <scope>NUCLEOTIDE SEQUENCE</scope>
</reference>
<organism evidence="1 2">
    <name type="scientific">Symbiodinium pilosum</name>
    <name type="common">Dinoflagellate</name>
    <dbReference type="NCBI Taxonomy" id="2952"/>
    <lineage>
        <taxon>Eukaryota</taxon>
        <taxon>Sar</taxon>
        <taxon>Alveolata</taxon>
        <taxon>Dinophyceae</taxon>
        <taxon>Suessiales</taxon>
        <taxon>Symbiodiniaceae</taxon>
        <taxon>Symbiodinium</taxon>
    </lineage>
</organism>
<dbReference type="Proteomes" id="UP000649617">
    <property type="component" value="Unassembled WGS sequence"/>
</dbReference>
<evidence type="ECO:0000313" key="1">
    <source>
        <dbReference type="EMBL" id="CAE7366441.1"/>
    </source>
</evidence>
<name>A0A812Q367_SYMPI</name>
<protein>
    <submittedName>
        <fullName evidence="1">Uncharacterized protein</fullName>
    </submittedName>
</protein>
<dbReference type="EMBL" id="CAJNIZ010014799">
    <property type="protein sequence ID" value="CAE7366441.1"/>
    <property type="molecule type" value="Genomic_DNA"/>
</dbReference>
<dbReference type="OrthoDB" id="446533at2759"/>
<accession>A0A812Q367</accession>
<comment type="caution">
    <text evidence="1">The sequence shown here is derived from an EMBL/GenBank/DDBJ whole genome shotgun (WGS) entry which is preliminary data.</text>
</comment>
<proteinExistence type="predicted"/>